<feature type="compositionally biased region" description="Basic and acidic residues" evidence="1">
    <location>
        <begin position="1"/>
        <end position="10"/>
    </location>
</feature>
<dbReference type="AlphaFoldDB" id="A0A915EIU1"/>
<evidence type="ECO:0000256" key="1">
    <source>
        <dbReference type="SAM" id="MobiDB-lite"/>
    </source>
</evidence>
<keyword evidence="2" id="KW-1185">Reference proteome</keyword>
<protein>
    <submittedName>
        <fullName evidence="3">Uncharacterized protein</fullName>
    </submittedName>
</protein>
<reference evidence="3" key="1">
    <citation type="submission" date="2022-11" db="UniProtKB">
        <authorList>
            <consortium name="WormBaseParasite"/>
        </authorList>
    </citation>
    <scope>IDENTIFICATION</scope>
</reference>
<proteinExistence type="predicted"/>
<evidence type="ECO:0000313" key="3">
    <source>
        <dbReference type="WBParaSite" id="jg7142"/>
    </source>
</evidence>
<dbReference type="WBParaSite" id="jg7142">
    <property type="protein sequence ID" value="jg7142"/>
    <property type="gene ID" value="jg7142"/>
</dbReference>
<organism evidence="2 3">
    <name type="scientific">Ditylenchus dipsaci</name>
    <dbReference type="NCBI Taxonomy" id="166011"/>
    <lineage>
        <taxon>Eukaryota</taxon>
        <taxon>Metazoa</taxon>
        <taxon>Ecdysozoa</taxon>
        <taxon>Nematoda</taxon>
        <taxon>Chromadorea</taxon>
        <taxon>Rhabditida</taxon>
        <taxon>Tylenchina</taxon>
        <taxon>Tylenchomorpha</taxon>
        <taxon>Sphaerularioidea</taxon>
        <taxon>Anguinidae</taxon>
        <taxon>Anguininae</taxon>
        <taxon>Ditylenchus</taxon>
    </lineage>
</organism>
<feature type="compositionally biased region" description="Polar residues" evidence="1">
    <location>
        <begin position="26"/>
        <end position="35"/>
    </location>
</feature>
<accession>A0A915EIU1</accession>
<sequence>MKSGEPSEKPKKAKKKAAVDRKPMTVSLTSYPQTNDYEHVGTVGQQKNAPQTSHEQDRVVVVAAPKPLAILHLKNKASSDFVRVTIKAEQQPITTPASLDTQVYTGPLDSLKAVEQMPEQPLGSLVHVYRRQDFTSSEIQKERRKPFATLHLKQPQPSTSAPPVPPVVIVIEDVDGDQGKENVVPTTPLLVQKKSMWRISRFYTKETSVPRELLDEKVINEKPKAIIYLKKQQQQVVASATPEETYSAALYSTNKHRDLGDQEVPIQSLVETYHSDQSVATKPFVLEELVEGGTSTVSSTQLKQTVETTELKESDPKATLHLKTTAAYKEENTGLRADNKKPLAILHLKRPQVAIQKLEKSSSTEIGTVPSKPVVRVWQDKSVAVIHLKQPATLIEKDNVVSSGIDQQESQKKKPKKWEVPQLLHLSKPSKSKQVEHEEAQKISQKKVAVLHLKQSAPPPVTESISRRKTRWVKPRALLRPLHFTHYQNLELVDMPLQEWVEVYHVGLYTALPKASQLKELDDPKTSKYQLNTQPYTGPLQNLHYQDLQLENIALNQLVEVYHSGYYTTLPKPTKQGGIDGYNLSKEAYTGPLEELQYQGQQLENMPLQEWVQTYHSGYYTTIPKHTGRKEDLESCKYEFSTQPFSGPWNLCNQLAGR</sequence>
<name>A0A915EIU1_9BILA</name>
<evidence type="ECO:0000313" key="2">
    <source>
        <dbReference type="Proteomes" id="UP000887574"/>
    </source>
</evidence>
<feature type="region of interest" description="Disordered" evidence="1">
    <location>
        <begin position="1"/>
        <end position="38"/>
    </location>
</feature>
<dbReference type="Proteomes" id="UP000887574">
    <property type="component" value="Unplaced"/>
</dbReference>